<name>E6R0W1_CRYGW</name>
<dbReference type="InterPro" id="IPR000953">
    <property type="entry name" value="Chromo/chromo_shadow_dom"/>
</dbReference>
<feature type="region of interest" description="Disordered" evidence="1">
    <location>
        <begin position="1"/>
        <end position="32"/>
    </location>
</feature>
<dbReference type="Proteomes" id="UP000007805">
    <property type="component" value="Chromosome B"/>
</dbReference>
<feature type="domain" description="Chromo" evidence="2">
    <location>
        <begin position="484"/>
        <end position="540"/>
    </location>
</feature>
<feature type="region of interest" description="Disordered" evidence="1">
    <location>
        <begin position="294"/>
        <end position="331"/>
    </location>
</feature>
<dbReference type="Pfam" id="PF00385">
    <property type="entry name" value="Chromo"/>
    <property type="match status" value="1"/>
</dbReference>
<dbReference type="VEuPathDB" id="FungiDB:CGB_B5140W"/>
<evidence type="ECO:0000313" key="3">
    <source>
        <dbReference type="EMBL" id="ADV20455.1"/>
    </source>
</evidence>
<dbReference type="GO" id="GO:0006338">
    <property type="term" value="P:chromatin remodeling"/>
    <property type="evidence" value="ECO:0007669"/>
    <property type="project" value="UniProtKB-ARBA"/>
</dbReference>
<dbReference type="PROSITE" id="PS50013">
    <property type="entry name" value="CHROMO_2"/>
    <property type="match status" value="1"/>
</dbReference>
<evidence type="ECO:0000259" key="2">
    <source>
        <dbReference type="PROSITE" id="PS50013"/>
    </source>
</evidence>
<feature type="compositionally biased region" description="Polar residues" evidence="1">
    <location>
        <begin position="7"/>
        <end position="26"/>
    </location>
</feature>
<dbReference type="OrthoDB" id="436852at2759"/>
<proteinExistence type="predicted"/>
<evidence type="ECO:0000256" key="1">
    <source>
        <dbReference type="SAM" id="MobiDB-lite"/>
    </source>
</evidence>
<sequence length="575" mass="64296">MDKEPTQRPSTTSASTQRHALSCSQTEDGDVPRKRQRLDIPEFLHHIRKPDIQQSLVMVINFINDKLESQERHFNHKLAEQETRWQTRFENLESKWVGKLALAELEVERSKTRVASIEMDLRERVGRLEGALAVLLRQSQGIPMSMPTPMASSSTDYHARGGNPGALVPNGVATRDDLEQTLMPIWSREQAIDDLYEQEVVKIQRPDSVLGDQIVVERQGTSLSMSADDEVDTTVSEREHDHANSYFHNPADDPVLLTVSPQALIPANFTMDVQLDSDDHLEINGSEHNNNDLWLSDHSLSSMPSPADHPLVASSTAAEQSTTTTTTTTTTTVSTPLVVDIALAASSHTGSCSSPEYYSIQGEASDTSSSSSAAAAATLLPASDGSRRTKGRWPPKRAYSLVGTMQEISCDWCHGRCHWCCAGLKETSDMSDKSWLCFDCRHLVKYQGLTKHTVEPCQEDRCIRSNCILLDDIQPQDFIEEQVFVVERLLGRRSVMRKGKRIESETQYLVKWDGYGVHECSWEYRANLKPHDTKLVKDFEAALSREGLVSRNTVILLDEATSHWDPTTGNPLVVQ</sequence>
<dbReference type="KEGG" id="cgi:CGB_B5140W"/>
<gene>
    <name evidence="3" type="ordered locus">CGB_B5140W</name>
</gene>
<dbReference type="SUPFAM" id="SSF54160">
    <property type="entry name" value="Chromo domain-like"/>
    <property type="match status" value="1"/>
</dbReference>
<dbReference type="SUPFAM" id="SSF57903">
    <property type="entry name" value="FYVE/PHD zinc finger"/>
    <property type="match status" value="1"/>
</dbReference>
<dbReference type="SMART" id="SM00298">
    <property type="entry name" value="CHROMO"/>
    <property type="match status" value="1"/>
</dbReference>
<protein>
    <recommendedName>
        <fullName evidence="2">Chromo domain-containing protein</fullName>
    </recommendedName>
</protein>
<organism evidence="3 4">
    <name type="scientific">Cryptococcus gattii serotype B (strain WM276 / ATCC MYA-4071)</name>
    <name type="common">Filobasidiella gattii</name>
    <name type="synonym">Cryptococcus bacillisporus</name>
    <dbReference type="NCBI Taxonomy" id="367775"/>
    <lineage>
        <taxon>Eukaryota</taxon>
        <taxon>Fungi</taxon>
        <taxon>Dikarya</taxon>
        <taxon>Basidiomycota</taxon>
        <taxon>Agaricomycotina</taxon>
        <taxon>Tremellomycetes</taxon>
        <taxon>Tremellales</taxon>
        <taxon>Cryptococcaceae</taxon>
        <taxon>Cryptococcus</taxon>
        <taxon>Cryptococcus gattii species complex</taxon>
    </lineage>
</organism>
<dbReference type="GeneID" id="10187678"/>
<dbReference type="EMBL" id="CP000287">
    <property type="protein sequence ID" value="ADV20455.1"/>
    <property type="molecule type" value="Genomic_DNA"/>
</dbReference>
<reference key="2">
    <citation type="journal article" date="2011" name="MBio">
        <title>Genome variation in Cryptococcus gattii, an emerging pathogen of immunocompetent hosts.</title>
        <authorList>
            <person name="D'Souza C.A."/>
            <person name="Kronstad J.W."/>
            <person name="Taylor G."/>
            <person name="Warren R."/>
            <person name="Yuen M."/>
            <person name="Hu G."/>
            <person name="Jung W.H."/>
            <person name="Sham A."/>
            <person name="Kidd S.E."/>
            <person name="Tangen K."/>
            <person name="Lee N."/>
            <person name="Zeilmaker T."/>
            <person name="Sawkins J."/>
            <person name="McVicker G."/>
            <person name="Shah S."/>
            <person name="Gnerre S."/>
            <person name="Griggs A."/>
            <person name="Zeng Q."/>
            <person name="Bartlett K."/>
            <person name="Li W."/>
            <person name="Wang X."/>
            <person name="Heitman J."/>
            <person name="Stajich J.E."/>
            <person name="Fraser J.A."/>
            <person name="Meyer W."/>
            <person name="Carter D."/>
            <person name="Schein J."/>
            <person name="Krzywinski M."/>
            <person name="Kwong-Chung K.J."/>
            <person name="Varma A."/>
            <person name="Wang J."/>
            <person name="Brunham R."/>
            <person name="Fyfe M."/>
            <person name="Ouellette B.F.F."/>
            <person name="Siddiqui A."/>
            <person name="Marra M."/>
            <person name="Jones S."/>
            <person name="Holt R."/>
            <person name="Birren B.W."/>
            <person name="Galagan J.E."/>
            <person name="Cuomo C.A."/>
        </authorList>
    </citation>
    <scope>NUCLEOTIDE SEQUENCE</scope>
    <source>
        <strain>WM276</strain>
    </source>
</reference>
<dbReference type="InterPro" id="IPR016197">
    <property type="entry name" value="Chromo-like_dom_sf"/>
</dbReference>
<dbReference type="InterPro" id="IPR011011">
    <property type="entry name" value="Znf_FYVE_PHD"/>
</dbReference>
<evidence type="ECO:0000313" key="4">
    <source>
        <dbReference type="Proteomes" id="UP000007805"/>
    </source>
</evidence>
<dbReference type="HOGENOM" id="CLU_482325_0_0_1"/>
<dbReference type="RefSeq" id="XP_003192242.1">
    <property type="nucleotide sequence ID" value="XM_003192194.1"/>
</dbReference>
<feature type="compositionally biased region" description="Low complexity" evidence="1">
    <location>
        <begin position="322"/>
        <end position="331"/>
    </location>
</feature>
<accession>E6R0W1</accession>
<keyword evidence="4" id="KW-1185">Reference proteome</keyword>
<feature type="compositionally biased region" description="Polar residues" evidence="1">
    <location>
        <begin position="294"/>
        <end position="304"/>
    </location>
</feature>
<dbReference type="Gene3D" id="2.40.50.40">
    <property type="match status" value="1"/>
</dbReference>
<reference evidence="3 4" key="1">
    <citation type="journal article" date="2011" name="MBio">
        <title>Genome variation in Cryptococcus gattii, an emerging pathogen of immunocompetent hosts.</title>
        <authorList>
            <person name="D'Souza C.A."/>
            <person name="Kronstad J.W."/>
            <person name="Taylor G."/>
            <person name="Warren R."/>
            <person name="Yuen M."/>
            <person name="Hu G."/>
            <person name="Jung W.H."/>
            <person name="Sham A."/>
            <person name="Kidd S.E."/>
            <person name="Tangen K."/>
            <person name="Lee N."/>
            <person name="Zeilmaker T."/>
            <person name="Sawkins J."/>
            <person name="McVicker G."/>
            <person name="Shah S."/>
            <person name="Gnerre S."/>
            <person name="Griggs A."/>
            <person name="Zeng Q."/>
            <person name="Bartlett K."/>
            <person name="Li W."/>
            <person name="Wang X."/>
            <person name="Heitman J."/>
            <person name="Stajich J.E."/>
            <person name="Fraser J.A."/>
            <person name="Meyer W."/>
            <person name="Carter D."/>
            <person name="Schein J."/>
            <person name="Krzywinski M."/>
            <person name="Kwon-Chung K.J."/>
            <person name="Varma A."/>
            <person name="Wang J."/>
            <person name="Brunham R."/>
            <person name="Fyfe M."/>
            <person name="Ouellette B.F."/>
            <person name="Siddiqui A."/>
            <person name="Marra M."/>
            <person name="Jones S."/>
            <person name="Holt R."/>
            <person name="Birren B.W."/>
            <person name="Galagan J.E."/>
            <person name="Cuomo C.A."/>
        </authorList>
    </citation>
    <scope>NUCLEOTIDE SEQUENCE [LARGE SCALE GENOMIC DNA]</scope>
    <source>
        <strain evidence="4">WM276 / ATCC MYA-4071</strain>
    </source>
</reference>
<dbReference type="AlphaFoldDB" id="E6R0W1"/>
<dbReference type="InterPro" id="IPR023780">
    <property type="entry name" value="Chromo_domain"/>
</dbReference>
<dbReference type="eggNOG" id="ENOG502SFR2">
    <property type="taxonomic scope" value="Eukaryota"/>
</dbReference>
<dbReference type="CDD" id="cd15489">
    <property type="entry name" value="PHD_SF"/>
    <property type="match status" value="1"/>
</dbReference>